<gene>
    <name evidence="2" type="ORF">PG996_004872</name>
</gene>
<name>A0ABR1VNN9_9PEZI</name>
<evidence type="ECO:0000313" key="3">
    <source>
        <dbReference type="Proteomes" id="UP001446871"/>
    </source>
</evidence>
<keyword evidence="3" id="KW-1185">Reference proteome</keyword>
<sequence>MDNPGPRDQASGQQDVHGRRRHTITDDRDQSLAIDRLFAQTQQRGRGGITTHGRVPAAAAAALPHDRSSGGDLGHGSAGRRGGCKSQVGVDLLLPLAEAHEAVEFLLDLHPLAHGDGGVVQLVDEDGPVVDGDLPAVGLGLGRGRLGVEAAHFAGLCGEKGD</sequence>
<reference evidence="2 3" key="1">
    <citation type="submission" date="2023-01" db="EMBL/GenBank/DDBJ databases">
        <title>Analysis of 21 Apiospora genomes using comparative genomics revels a genus with tremendous synthesis potential of carbohydrate active enzymes and secondary metabolites.</title>
        <authorList>
            <person name="Sorensen T."/>
        </authorList>
    </citation>
    <scope>NUCLEOTIDE SEQUENCE [LARGE SCALE GENOMIC DNA]</scope>
    <source>
        <strain evidence="2 3">CBS 83171</strain>
    </source>
</reference>
<feature type="region of interest" description="Disordered" evidence="1">
    <location>
        <begin position="1"/>
        <end position="83"/>
    </location>
</feature>
<evidence type="ECO:0000313" key="2">
    <source>
        <dbReference type="EMBL" id="KAK8071524.1"/>
    </source>
</evidence>
<accession>A0ABR1VNN9</accession>
<protein>
    <submittedName>
        <fullName evidence="2">Uncharacterized protein</fullName>
    </submittedName>
</protein>
<proteinExistence type="predicted"/>
<feature type="compositionally biased region" description="Gly residues" evidence="1">
    <location>
        <begin position="71"/>
        <end position="81"/>
    </location>
</feature>
<comment type="caution">
    <text evidence="2">The sequence shown here is derived from an EMBL/GenBank/DDBJ whole genome shotgun (WGS) entry which is preliminary data.</text>
</comment>
<evidence type="ECO:0000256" key="1">
    <source>
        <dbReference type="SAM" id="MobiDB-lite"/>
    </source>
</evidence>
<dbReference type="EMBL" id="JAQQWM010000003">
    <property type="protein sequence ID" value="KAK8071524.1"/>
    <property type="molecule type" value="Genomic_DNA"/>
</dbReference>
<dbReference type="Proteomes" id="UP001446871">
    <property type="component" value="Unassembled WGS sequence"/>
</dbReference>
<organism evidence="2 3">
    <name type="scientific">Apiospora saccharicola</name>
    <dbReference type="NCBI Taxonomy" id="335842"/>
    <lineage>
        <taxon>Eukaryota</taxon>
        <taxon>Fungi</taxon>
        <taxon>Dikarya</taxon>
        <taxon>Ascomycota</taxon>
        <taxon>Pezizomycotina</taxon>
        <taxon>Sordariomycetes</taxon>
        <taxon>Xylariomycetidae</taxon>
        <taxon>Amphisphaeriales</taxon>
        <taxon>Apiosporaceae</taxon>
        <taxon>Apiospora</taxon>
    </lineage>
</organism>